<dbReference type="SUPFAM" id="SSF53474">
    <property type="entry name" value="alpha/beta-Hydrolases"/>
    <property type="match status" value="1"/>
</dbReference>
<gene>
    <name evidence="1" type="primary">metX_3</name>
    <name evidence="1" type="ORF">MBBTH_10410</name>
</gene>
<dbReference type="GO" id="GO:0004414">
    <property type="term" value="F:homoserine O-acetyltransferase activity"/>
    <property type="evidence" value="ECO:0007669"/>
    <property type="project" value="UniProtKB-EC"/>
</dbReference>
<keyword evidence="1" id="KW-0012">Acyltransferase</keyword>
<protein>
    <submittedName>
        <fullName evidence="1">Homoserine O-acetyltransferase</fullName>
        <ecNumber evidence="1">2.3.1.31</ecNumber>
    </submittedName>
</protein>
<evidence type="ECO:0000313" key="2">
    <source>
        <dbReference type="Proteomes" id="UP000251717"/>
    </source>
</evidence>
<dbReference type="PANTHER" id="PTHR32268">
    <property type="entry name" value="HOMOSERINE O-ACETYLTRANSFERASE"/>
    <property type="match status" value="1"/>
</dbReference>
<dbReference type="InterPro" id="IPR029058">
    <property type="entry name" value="AB_hydrolase_fold"/>
</dbReference>
<keyword evidence="1" id="KW-0808">Transferase</keyword>
<dbReference type="Proteomes" id="UP000251717">
    <property type="component" value="Unassembled WGS sequence"/>
</dbReference>
<dbReference type="OrthoDB" id="78235at2157"/>
<organism evidence="1 2">
    <name type="scientific">Methanobrevibacter thaueri</name>
    <dbReference type="NCBI Taxonomy" id="190975"/>
    <lineage>
        <taxon>Archaea</taxon>
        <taxon>Methanobacteriati</taxon>
        <taxon>Methanobacteriota</taxon>
        <taxon>Methanomada group</taxon>
        <taxon>Methanobacteria</taxon>
        <taxon>Methanobacteriales</taxon>
        <taxon>Methanobacteriaceae</taxon>
        <taxon>Methanobrevibacter</taxon>
    </lineage>
</organism>
<dbReference type="Gene3D" id="3.40.50.1820">
    <property type="entry name" value="alpha/beta hydrolase"/>
    <property type="match status" value="1"/>
</dbReference>
<reference evidence="1 2" key="1">
    <citation type="submission" date="2017-03" db="EMBL/GenBank/DDBJ databases">
        <title>Genome sequence of Methanobrevibacter thaueri.</title>
        <authorList>
            <person name="Poehlein A."/>
            <person name="Seedorf H."/>
            <person name="Daniel R."/>
        </authorList>
    </citation>
    <scope>NUCLEOTIDE SEQUENCE [LARGE SCALE GENOMIC DNA]</scope>
    <source>
        <strain evidence="1 2">DSM 11995</strain>
    </source>
</reference>
<dbReference type="RefSeq" id="WP_116591990.1">
    <property type="nucleotide sequence ID" value="NZ_MZGS01000020.1"/>
</dbReference>
<dbReference type="EMBL" id="MZGS01000020">
    <property type="protein sequence ID" value="PWB87475.1"/>
    <property type="molecule type" value="Genomic_DNA"/>
</dbReference>
<dbReference type="GO" id="GO:0009092">
    <property type="term" value="P:homoserine metabolic process"/>
    <property type="evidence" value="ECO:0007669"/>
    <property type="project" value="TreeGrafter"/>
</dbReference>
<proteinExistence type="predicted"/>
<dbReference type="Pfam" id="PF03096">
    <property type="entry name" value="Ndr"/>
    <property type="match status" value="1"/>
</dbReference>
<dbReference type="EC" id="2.3.1.31" evidence="1"/>
<name>A0A315XMD0_9EURY</name>
<dbReference type="InterPro" id="IPR008220">
    <property type="entry name" value="HAT_MetX-like"/>
</dbReference>
<dbReference type="InterPro" id="IPR004142">
    <property type="entry name" value="NDRG"/>
</dbReference>
<accession>A0A315XMD0</accession>
<dbReference type="PANTHER" id="PTHR32268:SF11">
    <property type="entry name" value="HOMOSERINE O-ACETYLTRANSFERASE"/>
    <property type="match status" value="1"/>
</dbReference>
<keyword evidence="2" id="KW-1185">Reference proteome</keyword>
<dbReference type="GO" id="GO:0009086">
    <property type="term" value="P:methionine biosynthetic process"/>
    <property type="evidence" value="ECO:0007669"/>
    <property type="project" value="TreeGrafter"/>
</dbReference>
<comment type="caution">
    <text evidence="1">The sequence shown here is derived from an EMBL/GenBank/DDBJ whole genome shotgun (WGS) entry which is preliminary data.</text>
</comment>
<evidence type="ECO:0000313" key="1">
    <source>
        <dbReference type="EMBL" id="PWB87475.1"/>
    </source>
</evidence>
<sequence length="315" mass="36452">MDSFEFEYGRTLENVEVQYITYGVPRYDDEGTITNAIVFFPTYNATYSYLREAHNYIIENSDFSDEFFFINIRALGTPDSCSPSNTGLNYDFPSYSIIDLVNFKRQFLAEKFNMKNVLGLVGEGVGGYQALKWACEYPDEMEFLLIVNSAAKLSGYKYIVAKVLENIIDATEDYYTDGYSVSKTKSIITVNSILFAHTASKKVFNNMENDEIQAVFDDFNDECFFTDLYDLKFRNDCDMAFDVTNQLSNIKAKSLFVGTNKNYFHSEYDMQPFRELVKDAIILTKEDEKEDYYYNNDDYVVIGDSIISFLNQFLK</sequence>
<dbReference type="AlphaFoldDB" id="A0A315XMD0"/>